<comment type="caution">
    <text evidence="2">The sequence shown here is derived from an EMBL/GenBank/DDBJ whole genome shotgun (WGS) entry which is preliminary data.</text>
</comment>
<dbReference type="EMBL" id="CAJVCH010200036">
    <property type="protein sequence ID" value="CAG7730765.1"/>
    <property type="molecule type" value="Genomic_DNA"/>
</dbReference>
<keyword evidence="3" id="KW-1185">Reference proteome</keyword>
<feature type="domain" description="Prolyl 4-hydroxylase N-terminal" evidence="1">
    <location>
        <begin position="65"/>
        <end position="155"/>
    </location>
</feature>
<sequence>LKALAQLEWTIYRNVKQFYDTYSSQPPGLTTQAFKNFSNGIKMYLQDFEETTIKLIGSELPNHDPAKLAEKVAWNPLTSYHMVARFLAYIQPWLNDSFSGQNQLMTRMNSYLNQVYKRADGPHREDFNTAMFAIINIHYMYDLSAKNIAEGYLDGLSTGIILKASDCYLIGKFAITLKYFTIGIEWLEYALYLVEMKFDVTVEHEDAFVELVTAAIVHDKEHAKTIGYEPKFFDKPINQVSQPEVRLTRKAIQYEAFNMKTETNFAEINFWGICEGKSHQTDQEKSRLFCWYEHTIHPSFLISPVKSELHSAFPKIEIVQYHDIINDEIIKALENVTYSNLVRATTVKNVPGDRVLDARKRQGVHGWIS</sequence>
<evidence type="ECO:0000259" key="1">
    <source>
        <dbReference type="Pfam" id="PF08336"/>
    </source>
</evidence>
<dbReference type="GO" id="GO:0004656">
    <property type="term" value="F:procollagen-proline 4-dioxygenase activity"/>
    <property type="evidence" value="ECO:0007669"/>
    <property type="project" value="InterPro"/>
</dbReference>
<dbReference type="Pfam" id="PF08336">
    <property type="entry name" value="P4Ha_N"/>
    <property type="match status" value="1"/>
</dbReference>
<evidence type="ECO:0000313" key="2">
    <source>
        <dbReference type="EMBL" id="CAG7730765.1"/>
    </source>
</evidence>
<dbReference type="AlphaFoldDB" id="A0A8J2KRF8"/>
<gene>
    <name evidence="2" type="ORF">AFUS01_LOCUS19385</name>
</gene>
<protein>
    <recommendedName>
        <fullName evidence="1">Prolyl 4-hydroxylase N-terminal domain-containing protein</fullName>
    </recommendedName>
</protein>
<accession>A0A8J2KRF8</accession>
<proteinExistence type="predicted"/>
<reference evidence="2" key="1">
    <citation type="submission" date="2021-06" db="EMBL/GenBank/DDBJ databases">
        <authorList>
            <person name="Hodson N. C."/>
            <person name="Mongue J. A."/>
            <person name="Jaron S. K."/>
        </authorList>
    </citation>
    <scope>NUCLEOTIDE SEQUENCE</scope>
</reference>
<dbReference type="Proteomes" id="UP000708208">
    <property type="component" value="Unassembled WGS sequence"/>
</dbReference>
<organism evidence="2 3">
    <name type="scientific">Allacma fusca</name>
    <dbReference type="NCBI Taxonomy" id="39272"/>
    <lineage>
        <taxon>Eukaryota</taxon>
        <taxon>Metazoa</taxon>
        <taxon>Ecdysozoa</taxon>
        <taxon>Arthropoda</taxon>
        <taxon>Hexapoda</taxon>
        <taxon>Collembola</taxon>
        <taxon>Symphypleona</taxon>
        <taxon>Sminthuridae</taxon>
        <taxon>Allacma</taxon>
    </lineage>
</organism>
<dbReference type="InterPro" id="IPR013547">
    <property type="entry name" value="P4H_N"/>
</dbReference>
<dbReference type="GO" id="GO:0005783">
    <property type="term" value="C:endoplasmic reticulum"/>
    <property type="evidence" value="ECO:0007669"/>
    <property type="project" value="InterPro"/>
</dbReference>
<feature type="non-terminal residue" evidence="2">
    <location>
        <position position="1"/>
    </location>
</feature>
<name>A0A8J2KRF8_9HEXA</name>
<evidence type="ECO:0000313" key="3">
    <source>
        <dbReference type="Proteomes" id="UP000708208"/>
    </source>
</evidence>
<feature type="non-terminal residue" evidence="2">
    <location>
        <position position="369"/>
    </location>
</feature>